<gene>
    <name evidence="1" type="ORF">A54_154</name>
</gene>
<proteinExistence type="predicted"/>
<keyword evidence="2" id="KW-1185">Reference proteome</keyword>
<accession>A0AAE9TFS4</accession>
<sequence>MVLDKAKMLNNTYALGRPKKEKNFVVGMWVNQDLWTTDGKNKLICNFKDMVQWKYFLESKEYVSEVELKTGDRVKEEDEDGIENWFYVIHKIAENDGKFKYLIGI</sequence>
<evidence type="ECO:0000313" key="2">
    <source>
        <dbReference type="Proteomes" id="UP001236076"/>
    </source>
</evidence>
<protein>
    <submittedName>
        <fullName evidence="1">Uncharacterized protein</fullName>
    </submittedName>
</protein>
<evidence type="ECO:0000313" key="1">
    <source>
        <dbReference type="EMBL" id="UZZ64394.1"/>
    </source>
</evidence>
<dbReference type="Proteomes" id="UP001236076">
    <property type="component" value="Segment"/>
</dbReference>
<organism evidence="1 2">
    <name type="scientific">Escherichia phage A5-4</name>
    <dbReference type="NCBI Taxonomy" id="2996162"/>
    <lineage>
        <taxon>Viruses</taxon>
        <taxon>Duplodnaviria</taxon>
        <taxon>Heunggongvirae</taxon>
        <taxon>Uroviricota</taxon>
        <taxon>Caudoviricetes</taxon>
        <taxon>Vequintavirinae</taxon>
    </lineage>
</organism>
<name>A0AAE9TFS4_9CAUD</name>
<reference evidence="1 2" key="1">
    <citation type="submission" date="2022-10" db="EMBL/GenBank/DDBJ databases">
        <authorList>
            <person name="Cortes-Martin A."/>
            <person name="Buttimer C.T.H."/>
            <person name="Hill C."/>
        </authorList>
    </citation>
    <scope>NUCLEOTIDE SEQUENCE [LARGE SCALE GENOMIC DNA]</scope>
</reference>
<dbReference type="EMBL" id="OP744025">
    <property type="protein sequence ID" value="UZZ64394.1"/>
    <property type="molecule type" value="Genomic_DNA"/>
</dbReference>